<dbReference type="PANTHER" id="PTHR13227">
    <property type="entry name" value="EUKARYOTIC TRANSLATION INITIATION FACTOR 2A"/>
    <property type="match status" value="1"/>
</dbReference>
<evidence type="ECO:0000256" key="10">
    <source>
        <dbReference type="PIRNR" id="PIRNR017222"/>
    </source>
</evidence>
<evidence type="ECO:0000256" key="6">
    <source>
        <dbReference type="ARBA" id="ARBA00022737"/>
    </source>
</evidence>
<evidence type="ECO:0000256" key="8">
    <source>
        <dbReference type="ARBA" id="ARBA00022917"/>
    </source>
</evidence>
<keyword evidence="4 10" id="KW-0396">Initiation factor</keyword>
<dbReference type="PANTHER" id="PTHR13227:SF0">
    <property type="entry name" value="EUKARYOTIC TRANSLATION INITIATION FACTOR 2A"/>
    <property type="match status" value="1"/>
</dbReference>
<evidence type="ECO:0000256" key="3">
    <source>
        <dbReference type="ARBA" id="ARBA00013819"/>
    </source>
</evidence>
<evidence type="ECO:0000256" key="11">
    <source>
        <dbReference type="SAM" id="MobiDB-lite"/>
    </source>
</evidence>
<keyword evidence="8 10" id="KW-0648">Protein biosynthesis</keyword>
<evidence type="ECO:0000313" key="13">
    <source>
        <dbReference type="EMBL" id="PWA26172.1"/>
    </source>
</evidence>
<keyword evidence="9" id="KW-0175">Coiled coil</keyword>
<feature type="domain" description="Translation initiation factor beta propellor-like" evidence="12">
    <location>
        <begin position="235"/>
        <end position="429"/>
    </location>
</feature>
<evidence type="ECO:0000256" key="1">
    <source>
        <dbReference type="ARBA" id="ARBA00003993"/>
    </source>
</evidence>
<evidence type="ECO:0000256" key="9">
    <source>
        <dbReference type="ARBA" id="ARBA00023054"/>
    </source>
</evidence>
<dbReference type="FunFam" id="2.130.10.10:FF:000149">
    <property type="entry name" value="Eukaryotic translation initiation factor 2A"/>
    <property type="match status" value="1"/>
</dbReference>
<organism evidence="13 14">
    <name type="scientific">Gambusia affinis</name>
    <name type="common">Western mosquitofish</name>
    <name type="synonym">Heterandria affinis</name>
    <dbReference type="NCBI Taxonomy" id="33528"/>
    <lineage>
        <taxon>Eukaryota</taxon>
        <taxon>Metazoa</taxon>
        <taxon>Chordata</taxon>
        <taxon>Craniata</taxon>
        <taxon>Vertebrata</taxon>
        <taxon>Euteleostomi</taxon>
        <taxon>Actinopterygii</taxon>
        <taxon>Neopterygii</taxon>
        <taxon>Teleostei</taxon>
        <taxon>Neoteleostei</taxon>
        <taxon>Acanthomorphata</taxon>
        <taxon>Ovalentaria</taxon>
        <taxon>Atherinomorphae</taxon>
        <taxon>Cyprinodontiformes</taxon>
        <taxon>Poeciliidae</taxon>
        <taxon>Poeciliinae</taxon>
        <taxon>Gambusia</taxon>
    </lineage>
</organism>
<name>A0A315VRJ5_GAMAF</name>
<sequence>MAPPIPLLAVRGSDGTSLLCGPPRCEQYSSFQRDSRPSRYLTFSRDGTLVGWCNGHSVSVVKCADGSVVSTFDLPKTALLEFSPLNNILVTWQPYTKTQDSPQGEANLQLWELQSGRLIKALYQKKVDSWCPKWSEDEKVCVRSVNNELHFYENNDFRAQPCKVRPNRVVPVCYLYSLRPPLSLSVPVCPRLSPSVPVCPLQVAIYVPGSKGAPSFVRLYQYPVLGGPGAALANKSFFKADKVMMQWNQKASAVLVTASTEVDKSGASYYGEQTLHYLGVNGETALVQLAKNGPIYDTAWSPNSSEFCVVYGFMPAKATVFNLKCEAVFDFGTGPRNAAYYSPQGHILVLAGFGNLRGKMEVWDVKKYKQVSMPEAPDATCFSWCPDGEHIVTATCAPRLRVSNGYKIWHYTGSVLQKHDVAKGAELWDVRWQPFLDGTFPERPIRYQAAPSELGSTQAAPKQAYRPPALRHLPAAPSSKLHEEEPPQNLQTGPGGEKSLSKTALKNQRKREAKKAAKLEAKPDPEPQSAPPPVSHSQSEAGSGSGDPETDKKIKNLNKKLRAIEELKEQQASGKVLQKNQVTDPETQQNIVCKRSNIQTSMVEKIQKEEQLLKELQALQVNL</sequence>
<dbReference type="STRING" id="33528.ENSGAFP00000025018"/>
<dbReference type="AlphaFoldDB" id="A0A315VRJ5"/>
<evidence type="ECO:0000259" key="12">
    <source>
        <dbReference type="Pfam" id="PF08662"/>
    </source>
</evidence>
<dbReference type="PIRSF" id="PIRSF017222">
    <property type="entry name" value="eIF2A"/>
    <property type="match status" value="1"/>
</dbReference>
<dbReference type="InterPro" id="IPR011387">
    <property type="entry name" value="TIF2A"/>
</dbReference>
<keyword evidence="5" id="KW-0853">WD repeat</keyword>
<keyword evidence="7 10" id="KW-0810">Translation regulation</keyword>
<evidence type="ECO:0000256" key="7">
    <source>
        <dbReference type="ARBA" id="ARBA00022845"/>
    </source>
</evidence>
<keyword evidence="6" id="KW-0677">Repeat</keyword>
<dbReference type="Gene3D" id="2.130.10.10">
    <property type="entry name" value="YVTN repeat-like/Quinoprotein amine dehydrogenase"/>
    <property type="match status" value="2"/>
</dbReference>
<evidence type="ECO:0000313" key="14">
    <source>
        <dbReference type="Proteomes" id="UP000250572"/>
    </source>
</evidence>
<dbReference type="GO" id="GO:0000049">
    <property type="term" value="F:tRNA binding"/>
    <property type="evidence" value="ECO:0007669"/>
    <property type="project" value="UniProtKB-UniRule"/>
</dbReference>
<comment type="similarity">
    <text evidence="2 10">Belongs to the WD repeat EIF2A family.</text>
</comment>
<dbReference type="InterPro" id="IPR013979">
    <property type="entry name" value="TIF_beta_prop-like"/>
</dbReference>
<dbReference type="Pfam" id="PF08662">
    <property type="entry name" value="eIF2A"/>
    <property type="match status" value="1"/>
</dbReference>
<evidence type="ECO:0000256" key="4">
    <source>
        <dbReference type="ARBA" id="ARBA00022540"/>
    </source>
</evidence>
<dbReference type="InterPro" id="IPR015943">
    <property type="entry name" value="WD40/YVTN_repeat-like_dom_sf"/>
</dbReference>
<feature type="region of interest" description="Disordered" evidence="11">
    <location>
        <begin position="477"/>
        <end position="558"/>
    </location>
</feature>
<keyword evidence="14" id="KW-1185">Reference proteome</keyword>
<proteinExistence type="inferred from homology"/>
<comment type="function">
    <text evidence="1 10">Functions in the early steps of protein synthesis of a small number of specific mRNAs. Acts by directing the binding of methionyl-tRNAi to 40S ribosomal subunits. In contrast to the eIF-2 complex, it binds methionyl-tRNAi to 40S subunits in a codon-dependent manner, whereas the eIF-2 complex binds methionyl-tRNAi to 40S subunits in a GTP-dependent manner.</text>
</comment>
<evidence type="ECO:0000256" key="2">
    <source>
        <dbReference type="ARBA" id="ARBA00009573"/>
    </source>
</evidence>
<dbReference type="GO" id="GO:0022627">
    <property type="term" value="C:cytosolic small ribosomal subunit"/>
    <property type="evidence" value="ECO:0007669"/>
    <property type="project" value="TreeGrafter"/>
</dbReference>
<dbReference type="SUPFAM" id="SSF82171">
    <property type="entry name" value="DPP6 N-terminal domain-like"/>
    <property type="match status" value="1"/>
</dbReference>
<gene>
    <name evidence="13" type="ORF">CCH79_00019754</name>
</gene>
<feature type="compositionally biased region" description="Basic and acidic residues" evidence="11">
    <location>
        <begin position="514"/>
        <end position="525"/>
    </location>
</feature>
<protein>
    <recommendedName>
        <fullName evidence="3 10">Eukaryotic translation initiation factor 2A</fullName>
        <shortName evidence="10">eIF-2A</shortName>
    </recommendedName>
</protein>
<dbReference type="EMBL" id="NHOQ01001200">
    <property type="protein sequence ID" value="PWA26172.1"/>
    <property type="molecule type" value="Genomic_DNA"/>
</dbReference>
<dbReference type="GO" id="GO:0043022">
    <property type="term" value="F:ribosome binding"/>
    <property type="evidence" value="ECO:0007669"/>
    <property type="project" value="UniProtKB-UniRule"/>
</dbReference>
<dbReference type="Proteomes" id="UP000250572">
    <property type="component" value="Unassembled WGS sequence"/>
</dbReference>
<evidence type="ECO:0000256" key="5">
    <source>
        <dbReference type="ARBA" id="ARBA00022574"/>
    </source>
</evidence>
<dbReference type="GO" id="GO:0003729">
    <property type="term" value="F:mRNA binding"/>
    <property type="evidence" value="ECO:0007669"/>
    <property type="project" value="TreeGrafter"/>
</dbReference>
<accession>A0A315VRJ5</accession>
<reference evidence="13 14" key="1">
    <citation type="journal article" date="2018" name="G3 (Bethesda)">
        <title>A High-Quality Reference Genome for the Invasive Mosquitofish Gambusia affinis Using a Chicago Library.</title>
        <authorList>
            <person name="Hoffberg S.L."/>
            <person name="Troendle N.J."/>
            <person name="Glenn T.C."/>
            <person name="Mahmud O."/>
            <person name="Louha S."/>
            <person name="Chalopin D."/>
            <person name="Bennetzen J.L."/>
            <person name="Mauricio R."/>
        </authorList>
    </citation>
    <scope>NUCLEOTIDE SEQUENCE [LARGE SCALE GENOMIC DNA]</scope>
    <source>
        <strain evidence="13">NE01/NJP1002.9</strain>
        <tissue evidence="13">Muscle</tissue>
    </source>
</reference>
<dbReference type="GO" id="GO:0003743">
    <property type="term" value="F:translation initiation factor activity"/>
    <property type="evidence" value="ECO:0007669"/>
    <property type="project" value="UniProtKB-UniRule"/>
</dbReference>
<comment type="caution">
    <text evidence="13">The sequence shown here is derived from an EMBL/GenBank/DDBJ whole genome shotgun (WGS) entry which is preliminary data.</text>
</comment>
<dbReference type="GO" id="GO:0006417">
    <property type="term" value="P:regulation of translation"/>
    <property type="evidence" value="ECO:0007669"/>
    <property type="project" value="UniProtKB-KW"/>
</dbReference>